<dbReference type="Pfam" id="PF13639">
    <property type="entry name" value="zf-RING_2"/>
    <property type="match status" value="1"/>
</dbReference>
<dbReference type="Gene3D" id="3.30.40.10">
    <property type="entry name" value="Zinc/RING finger domain, C3HC4 (zinc finger)"/>
    <property type="match status" value="1"/>
</dbReference>
<comment type="caution">
    <text evidence="8">The sequence shown here is derived from an EMBL/GenBank/DDBJ whole genome shotgun (WGS) entry which is preliminary data.</text>
</comment>
<keyword evidence="3" id="KW-0479">Metal-binding</keyword>
<dbReference type="PROSITE" id="PS50089">
    <property type="entry name" value="ZF_RING_2"/>
    <property type="match status" value="1"/>
</dbReference>
<dbReference type="SMART" id="SM00184">
    <property type="entry name" value="RING"/>
    <property type="match status" value="1"/>
</dbReference>
<dbReference type="SUPFAM" id="SSF57850">
    <property type="entry name" value="RING/U-box"/>
    <property type="match status" value="1"/>
</dbReference>
<name>A0AAE1SM48_9SOLA</name>
<keyword evidence="9" id="KW-1185">Reference proteome</keyword>
<evidence type="ECO:0000256" key="1">
    <source>
        <dbReference type="ARBA" id="ARBA00000900"/>
    </source>
</evidence>
<dbReference type="EC" id="2.3.2.27" evidence="2"/>
<protein>
    <recommendedName>
        <fullName evidence="2">RING-type E3 ubiquitin transferase</fullName>
        <ecNumber evidence="2">2.3.2.27</ecNumber>
    </recommendedName>
</protein>
<reference evidence="8" key="1">
    <citation type="submission" date="2023-12" db="EMBL/GenBank/DDBJ databases">
        <title>Genome assembly of Anisodus tanguticus.</title>
        <authorList>
            <person name="Wang Y.-J."/>
        </authorList>
    </citation>
    <scope>NUCLEOTIDE SEQUENCE</scope>
    <source>
        <strain evidence="8">KB-2021</strain>
        <tissue evidence="8">Leaf</tissue>
    </source>
</reference>
<evidence type="ECO:0000313" key="9">
    <source>
        <dbReference type="Proteomes" id="UP001291623"/>
    </source>
</evidence>
<proteinExistence type="predicted"/>
<dbReference type="InterPro" id="IPR001841">
    <property type="entry name" value="Znf_RING"/>
</dbReference>
<accession>A0AAE1SM48</accession>
<sequence length="252" mass="28863">MEPIDFICHDCLSSAFVHVKPISKQEKLIDIPPIIADSYSSYLPLLNIQFNFCIKEDFWFIRPNDQESVLVQSTWQSSTASSQIILHLSDIMLYERLHLALSEVLVDWKDKFEDLYDAIIERTTYCLRSIIEKKSEKYHQILGVFVDVTLLIDHVCDGRILLASEELSDGMVPASKSSIGLLEPMEVDENIINDECVVCLDNMGNQDEVLCMPCSHIFHGVCITKWLEKSHYCPLCRYELPTDSTRLQKGAL</sequence>
<keyword evidence="5" id="KW-0862">Zinc</keyword>
<comment type="catalytic activity">
    <reaction evidence="1">
        <text>S-ubiquitinyl-[E2 ubiquitin-conjugating enzyme]-L-cysteine + [acceptor protein]-L-lysine = [E2 ubiquitin-conjugating enzyme]-L-cysteine + N(6)-ubiquitinyl-[acceptor protein]-L-lysine.</text>
        <dbReference type="EC" id="2.3.2.27"/>
    </reaction>
</comment>
<dbReference type="EMBL" id="JAVYJV010000004">
    <property type="protein sequence ID" value="KAK4373229.1"/>
    <property type="molecule type" value="Genomic_DNA"/>
</dbReference>
<dbReference type="PANTHER" id="PTHR15710:SF141">
    <property type="entry name" value="RING-H2 FINGER PROTEIN ATL36"/>
    <property type="match status" value="1"/>
</dbReference>
<dbReference type="InterPro" id="IPR013083">
    <property type="entry name" value="Znf_RING/FYVE/PHD"/>
</dbReference>
<evidence type="ECO:0000313" key="8">
    <source>
        <dbReference type="EMBL" id="KAK4373229.1"/>
    </source>
</evidence>
<dbReference type="FunFam" id="3.30.40.10:FF:000781">
    <property type="entry name" value="Uncharacterized protein"/>
    <property type="match status" value="1"/>
</dbReference>
<dbReference type="GO" id="GO:0008270">
    <property type="term" value="F:zinc ion binding"/>
    <property type="evidence" value="ECO:0007669"/>
    <property type="project" value="UniProtKB-KW"/>
</dbReference>
<dbReference type="GO" id="GO:0016567">
    <property type="term" value="P:protein ubiquitination"/>
    <property type="evidence" value="ECO:0007669"/>
    <property type="project" value="TreeGrafter"/>
</dbReference>
<evidence type="ECO:0000256" key="4">
    <source>
        <dbReference type="ARBA" id="ARBA00022771"/>
    </source>
</evidence>
<dbReference type="GO" id="GO:0005737">
    <property type="term" value="C:cytoplasm"/>
    <property type="evidence" value="ECO:0007669"/>
    <property type="project" value="TreeGrafter"/>
</dbReference>
<evidence type="ECO:0000256" key="6">
    <source>
        <dbReference type="PROSITE-ProRule" id="PRU00175"/>
    </source>
</evidence>
<dbReference type="GO" id="GO:0061630">
    <property type="term" value="F:ubiquitin protein ligase activity"/>
    <property type="evidence" value="ECO:0007669"/>
    <property type="project" value="UniProtKB-EC"/>
</dbReference>
<keyword evidence="4 6" id="KW-0863">Zinc-finger</keyword>
<dbReference type="PANTHER" id="PTHR15710">
    <property type="entry name" value="E3 UBIQUITIN-PROTEIN LIGASE PRAJA"/>
    <property type="match status" value="1"/>
</dbReference>
<dbReference type="Proteomes" id="UP001291623">
    <property type="component" value="Unassembled WGS sequence"/>
</dbReference>
<dbReference type="AlphaFoldDB" id="A0AAE1SM48"/>
<feature type="domain" description="RING-type" evidence="7">
    <location>
        <begin position="196"/>
        <end position="237"/>
    </location>
</feature>
<dbReference type="CDD" id="cd16454">
    <property type="entry name" value="RING-H2_PA-TM-RING"/>
    <property type="match status" value="1"/>
</dbReference>
<evidence type="ECO:0000256" key="2">
    <source>
        <dbReference type="ARBA" id="ARBA00012483"/>
    </source>
</evidence>
<gene>
    <name evidence="8" type="ORF">RND71_008613</name>
</gene>
<evidence type="ECO:0000259" key="7">
    <source>
        <dbReference type="PROSITE" id="PS50089"/>
    </source>
</evidence>
<evidence type="ECO:0000256" key="3">
    <source>
        <dbReference type="ARBA" id="ARBA00022723"/>
    </source>
</evidence>
<evidence type="ECO:0000256" key="5">
    <source>
        <dbReference type="ARBA" id="ARBA00022833"/>
    </source>
</evidence>
<organism evidence="8 9">
    <name type="scientific">Anisodus tanguticus</name>
    <dbReference type="NCBI Taxonomy" id="243964"/>
    <lineage>
        <taxon>Eukaryota</taxon>
        <taxon>Viridiplantae</taxon>
        <taxon>Streptophyta</taxon>
        <taxon>Embryophyta</taxon>
        <taxon>Tracheophyta</taxon>
        <taxon>Spermatophyta</taxon>
        <taxon>Magnoliopsida</taxon>
        <taxon>eudicotyledons</taxon>
        <taxon>Gunneridae</taxon>
        <taxon>Pentapetalae</taxon>
        <taxon>asterids</taxon>
        <taxon>lamiids</taxon>
        <taxon>Solanales</taxon>
        <taxon>Solanaceae</taxon>
        <taxon>Solanoideae</taxon>
        <taxon>Hyoscyameae</taxon>
        <taxon>Anisodus</taxon>
    </lineage>
</organism>